<feature type="domain" description="Bromo" evidence="3">
    <location>
        <begin position="8"/>
        <end position="63"/>
    </location>
</feature>
<evidence type="ECO:0000256" key="2">
    <source>
        <dbReference type="PROSITE-ProRule" id="PRU00035"/>
    </source>
</evidence>
<dbReference type="PROSITE" id="PS50014">
    <property type="entry name" value="BROMODOMAIN_2"/>
    <property type="match status" value="1"/>
</dbReference>
<dbReference type="AlphaFoldDB" id="I2CQH5"/>
<accession>I2CQH5</accession>
<dbReference type="Gene3D" id="1.20.920.10">
    <property type="entry name" value="Bromodomain-like"/>
    <property type="match status" value="1"/>
</dbReference>
<name>I2CQH5_NANGC</name>
<dbReference type="EMBL" id="JU976324">
    <property type="protein sequence ID" value="AFJ69158.1"/>
    <property type="molecule type" value="mRNA"/>
</dbReference>
<evidence type="ECO:0000256" key="1">
    <source>
        <dbReference type="ARBA" id="ARBA00023117"/>
    </source>
</evidence>
<dbReference type="InterPro" id="IPR036427">
    <property type="entry name" value="Bromodomain-like_sf"/>
</dbReference>
<sequence>MRVWNKVNLHRVAGTFRHPVSEADAPGYFKVIKEPLDLYSIKRQVEDGSIGTLGALGRALGVM</sequence>
<proteinExistence type="evidence at transcript level"/>
<dbReference type="PANTHER" id="PTHR15398:SF4">
    <property type="entry name" value="BROMODOMAIN-CONTAINING PROTEIN 8 ISOFORM X1"/>
    <property type="match status" value="1"/>
</dbReference>
<reference evidence="4" key="1">
    <citation type="journal article" date="2012" name="Bioengineered">
        <title>Additional insights into the genome of the oleaginous model alga Nannochloropsis gaditana.</title>
        <authorList>
            <person name="Jinkerson R.E."/>
            <person name="Radakovits R."/>
            <person name="Posewitz M.C."/>
        </authorList>
    </citation>
    <scope>NUCLEOTIDE SEQUENCE</scope>
    <source>
        <strain evidence="4">CCMP526</strain>
    </source>
</reference>
<gene>
    <name evidence="4" type="ORF">NGATSA_3049200</name>
</gene>
<dbReference type="InterPro" id="IPR001487">
    <property type="entry name" value="Bromodomain"/>
</dbReference>
<dbReference type="SUPFAM" id="SSF47370">
    <property type="entry name" value="Bromodomain"/>
    <property type="match status" value="1"/>
</dbReference>
<feature type="non-terminal residue" evidence="4">
    <location>
        <position position="63"/>
    </location>
</feature>
<protein>
    <recommendedName>
        <fullName evidence="3">Bromo domain-containing protein</fullName>
    </recommendedName>
</protein>
<organism evidence="4">
    <name type="scientific">Nannochloropsis gaditana (strain CCMP526)</name>
    <name type="common">Green microalga</name>
    <name type="synonym">Microchloropsis gaditana</name>
    <dbReference type="NCBI Taxonomy" id="1093141"/>
    <lineage>
        <taxon>Eukaryota</taxon>
        <taxon>Sar</taxon>
        <taxon>Stramenopiles</taxon>
        <taxon>Ochrophyta</taxon>
        <taxon>Eustigmatophyceae</taxon>
        <taxon>Eustigmatales</taxon>
        <taxon>Monodopsidaceae</taxon>
        <taxon>Nannochloropsis</taxon>
    </lineage>
</organism>
<dbReference type="GO" id="GO:0035267">
    <property type="term" value="C:NuA4 histone acetyltransferase complex"/>
    <property type="evidence" value="ECO:0007669"/>
    <property type="project" value="TreeGrafter"/>
</dbReference>
<reference evidence="4" key="2">
    <citation type="journal article" date="2012" name="Nat. Commun.">
        <title>Draft genome sequence and genetic transformation of the oleaginous alga Nannochloropis gaditana.</title>
        <authorList>
            <person name="Radakovits R."/>
            <person name="Jinkerson R.E."/>
            <person name="Fuerstenberg S.I."/>
            <person name="Tae H."/>
            <person name="Settlage R.E."/>
            <person name="Boore J.L."/>
            <person name="Posewitz M.C."/>
        </authorList>
    </citation>
    <scope>NUCLEOTIDE SEQUENCE</scope>
    <source>
        <strain evidence="4">CCMP526</strain>
    </source>
</reference>
<evidence type="ECO:0000259" key="3">
    <source>
        <dbReference type="PROSITE" id="PS50014"/>
    </source>
</evidence>
<keyword evidence="1 2" id="KW-0103">Bromodomain</keyword>
<evidence type="ECO:0000313" key="4">
    <source>
        <dbReference type="EMBL" id="AFJ69158.1"/>
    </source>
</evidence>
<dbReference type="PANTHER" id="PTHR15398">
    <property type="entry name" value="BROMODOMAIN-CONTAINING PROTEIN 8"/>
    <property type="match status" value="1"/>
</dbReference>
<dbReference type="Pfam" id="PF00439">
    <property type="entry name" value="Bromodomain"/>
    <property type="match status" value="1"/>
</dbReference>